<gene>
    <name evidence="1" type="ORF">B0T26DRAFT_82787</name>
</gene>
<organism evidence="1 2">
    <name type="scientific">Lasiosphaeria miniovina</name>
    <dbReference type="NCBI Taxonomy" id="1954250"/>
    <lineage>
        <taxon>Eukaryota</taxon>
        <taxon>Fungi</taxon>
        <taxon>Dikarya</taxon>
        <taxon>Ascomycota</taxon>
        <taxon>Pezizomycotina</taxon>
        <taxon>Sordariomycetes</taxon>
        <taxon>Sordariomycetidae</taxon>
        <taxon>Sordariales</taxon>
        <taxon>Lasiosphaeriaceae</taxon>
        <taxon>Lasiosphaeria</taxon>
    </lineage>
</organism>
<evidence type="ECO:0000313" key="1">
    <source>
        <dbReference type="EMBL" id="KAK0734830.1"/>
    </source>
</evidence>
<sequence>MHSSTSRLPLLPLGRARYRWHPLAVLAIAVHFGRGAAGQAGRRGEDSCGSVGHKHTPMALLSSAYPIPGGFRWLVRWHNGGSTRPVPVAVWCVGMDGTGCPRVWQVSCWVYGGGLAISLAEQPRKAVQSILTPHLQRMCARHSAAPHVRPASNLSQIWQVPPSLACQRGADSLSAAFASLAVLCSACLWSPFDVSDTTLSNTPPAVFSSQVAIGSGKLPDSSSLFSVRWEAAHGALHCFCDPVS</sequence>
<dbReference type="GeneID" id="85330708"/>
<dbReference type="Proteomes" id="UP001172101">
    <property type="component" value="Unassembled WGS sequence"/>
</dbReference>
<dbReference type="EMBL" id="JAUIRO010000001">
    <property type="protein sequence ID" value="KAK0734830.1"/>
    <property type="molecule type" value="Genomic_DNA"/>
</dbReference>
<reference evidence="1" key="1">
    <citation type="submission" date="2023-06" db="EMBL/GenBank/DDBJ databases">
        <title>Genome-scale phylogeny and comparative genomics of the fungal order Sordariales.</title>
        <authorList>
            <consortium name="Lawrence Berkeley National Laboratory"/>
            <person name="Hensen N."/>
            <person name="Bonometti L."/>
            <person name="Westerberg I."/>
            <person name="Brannstrom I.O."/>
            <person name="Guillou S."/>
            <person name="Cros-Aarteil S."/>
            <person name="Calhoun S."/>
            <person name="Haridas S."/>
            <person name="Kuo A."/>
            <person name="Mondo S."/>
            <person name="Pangilinan J."/>
            <person name="Riley R."/>
            <person name="LaButti K."/>
            <person name="Andreopoulos B."/>
            <person name="Lipzen A."/>
            <person name="Chen C."/>
            <person name="Yanf M."/>
            <person name="Daum C."/>
            <person name="Ng V."/>
            <person name="Clum A."/>
            <person name="Steindorff A."/>
            <person name="Ohm R."/>
            <person name="Martin F."/>
            <person name="Silar P."/>
            <person name="Natvig D."/>
            <person name="Lalanne C."/>
            <person name="Gautier V."/>
            <person name="Ament-velasquez S.L."/>
            <person name="Kruys A."/>
            <person name="Hutchinson M.I."/>
            <person name="Powell A.J."/>
            <person name="Barry K."/>
            <person name="Miller A.N."/>
            <person name="Grigoriev I.V."/>
            <person name="Debuchy R."/>
            <person name="Gladieux P."/>
            <person name="Thoren M.H."/>
            <person name="Johannesson H."/>
        </authorList>
    </citation>
    <scope>NUCLEOTIDE SEQUENCE</scope>
    <source>
        <strain evidence="1">SMH2392-1A</strain>
    </source>
</reference>
<keyword evidence="2" id="KW-1185">Reference proteome</keyword>
<proteinExistence type="predicted"/>
<dbReference type="AlphaFoldDB" id="A0AA40BIH7"/>
<accession>A0AA40BIH7</accession>
<protein>
    <submittedName>
        <fullName evidence="1">Uncharacterized protein</fullName>
    </submittedName>
</protein>
<dbReference type="RefSeq" id="XP_060303707.1">
    <property type="nucleotide sequence ID" value="XM_060447438.1"/>
</dbReference>
<evidence type="ECO:0000313" key="2">
    <source>
        <dbReference type="Proteomes" id="UP001172101"/>
    </source>
</evidence>
<comment type="caution">
    <text evidence="1">The sequence shown here is derived from an EMBL/GenBank/DDBJ whole genome shotgun (WGS) entry which is preliminary data.</text>
</comment>
<name>A0AA40BIH7_9PEZI</name>